<reference evidence="4" key="1">
    <citation type="submission" date="2023-03" db="EMBL/GenBank/DDBJ databases">
        <authorList>
            <person name="Steffen K."/>
            <person name="Cardenas P."/>
        </authorList>
    </citation>
    <scope>NUCLEOTIDE SEQUENCE</scope>
</reference>
<feature type="compositionally biased region" description="Acidic residues" evidence="2">
    <location>
        <begin position="57"/>
        <end position="70"/>
    </location>
</feature>
<feature type="region of interest" description="Disordered" evidence="2">
    <location>
        <begin position="536"/>
        <end position="589"/>
    </location>
</feature>
<dbReference type="GO" id="GO:0005096">
    <property type="term" value="F:GTPase activator activity"/>
    <property type="evidence" value="ECO:0007669"/>
    <property type="project" value="UniProtKB-KW"/>
</dbReference>
<evidence type="ECO:0000313" key="5">
    <source>
        <dbReference type="Proteomes" id="UP001174909"/>
    </source>
</evidence>
<feature type="region of interest" description="Disordered" evidence="2">
    <location>
        <begin position="1"/>
        <end position="94"/>
    </location>
</feature>
<dbReference type="Pfam" id="PF02145">
    <property type="entry name" value="Rap_GAP"/>
    <property type="match status" value="1"/>
</dbReference>
<evidence type="ECO:0000313" key="4">
    <source>
        <dbReference type="EMBL" id="CAI8050473.1"/>
    </source>
</evidence>
<dbReference type="InterPro" id="IPR000331">
    <property type="entry name" value="Rap/Ran_GAP_dom"/>
</dbReference>
<feature type="compositionally biased region" description="Polar residues" evidence="2">
    <location>
        <begin position="41"/>
        <end position="53"/>
    </location>
</feature>
<dbReference type="GO" id="GO:0005634">
    <property type="term" value="C:nucleus"/>
    <property type="evidence" value="ECO:0007669"/>
    <property type="project" value="InterPro"/>
</dbReference>
<sequence length="1310" mass="143852">MSSLTASWTAGVRKRQRGMSERDESGMEEEERRRSGGGQVYKSSSEGNINQLGLLSEDGEAGEVEEEEGGREDSRSVVGTPASSRSRKKTKMTIGFSPQDLFSSSIIPSPQARLLSSPVGPRSQSPFILPLSPPSTPPRSPLPTPRLFPSWLSGEEQGGWTPVGGAVVWQRIVKILGDINKIPDTDMHLLAFDTLLSVWRHLVELDANLGVSTDNQTTPPLPPYLPPLDFFLPWVLKACTLPPEYLPGRAVAIQLLCEMNIRHVRTPQPQEQLAIFYHLLQRALQPSSDTMYVAVRYCSKLFSYGLPGAGVLMADCITACSAVLAYPGRPSDVPRSECLQLLGSMLFLPRLSPSLRDSLVSALITAARTNRPRTPGQCLALYLIGMMVFSELFAGSPSTRIQEAVDILLASLRFPERSVAMTAVDMLTLLAEVAPQMNASLPSMPARVLQSMCFSLAQFMTHPELKKAAWGTKVVVSLLLCLRDWCMVLPLDTMLRGPHLHPSILREAFKVLQAAATSCREAQLAPDSIATQTAVQLDPLDSFTTHNTSPGRTARGPRQPPPGKGPSALPHTAASGAHHRPFSREDEDRMQVAARSVLAHLVNLMGHFPLGGGPAQMTSVVSEFHDSPSLKHLDDLSTEIFDSPRVQVFSLNETAVVTLVEIPIEHTGLPPTVEPAKFQTRIIVRDVTGKYCWDCAMLYGPQMFPCPDGIPQVITAGDSEESISATSATTAESASLEVGGVGGVASSSVDPVPPYSEDPLQPPSWETHANTDRDTLEDLLRHIERTSPECVLYPGVAGLAEPAPVASKTTRTLEGKMVAAVQSQQASEAEYSQGISRLASVCGEREKAPTHISVEFAYHHCRLLLSHLGMFSASRRDHLDLLERNNQLILELRHLDSTPAQSRMTYKVAVLYVGPGQEDKHSILRNSSGSRDFEEFVAGLGWEVNMETHAGYMGGLKREFCAHTTLPYYATSTEEVLFHVSTRMPSKGSDVEQKVRHLGNDEVHVVWSQHWRDYRSTIFKTAFADILIVIYPLPNGLFRIELIKKQKQNILFGPLFDGAVVNRKSLPSLVRATAINALRAQRSPLVGYRGRYEERLKYIHTIVKRKMKSSFEEFTQNVMHPLESSSVPGSARVPTRNQTLELEPLPQPRRCSEHGGSCNLLRLPTSTMTPGVGEGVDYRSRRSHSPRSNLLLVGNSGWHSPHGRRPRANTNDDRRSQHSKSGPELQRQRLPRNRSVPEKLHRVHQVESGADSGETTPPSSSSTALSLSASGTNLSLPLPRRPINIRRRRTVSPSPTSLVPPTAPYRSGTS</sequence>
<dbReference type="InterPro" id="IPR035974">
    <property type="entry name" value="Rap/Ran-GAP_sf"/>
</dbReference>
<dbReference type="SUPFAM" id="SSF48371">
    <property type="entry name" value="ARM repeat"/>
    <property type="match status" value="1"/>
</dbReference>
<organism evidence="4 5">
    <name type="scientific">Geodia barretti</name>
    <name type="common">Barrett's horny sponge</name>
    <dbReference type="NCBI Taxonomy" id="519541"/>
    <lineage>
        <taxon>Eukaryota</taxon>
        <taxon>Metazoa</taxon>
        <taxon>Porifera</taxon>
        <taxon>Demospongiae</taxon>
        <taxon>Heteroscleromorpha</taxon>
        <taxon>Tetractinellida</taxon>
        <taxon>Astrophorina</taxon>
        <taxon>Geodiidae</taxon>
        <taxon>Geodia</taxon>
    </lineage>
</organism>
<evidence type="ECO:0000256" key="1">
    <source>
        <dbReference type="ARBA" id="ARBA00022468"/>
    </source>
</evidence>
<feature type="compositionally biased region" description="Low complexity" evidence="2">
    <location>
        <begin position="1252"/>
        <end position="1282"/>
    </location>
</feature>
<feature type="compositionally biased region" description="Polar residues" evidence="2">
    <location>
        <begin position="542"/>
        <end position="551"/>
    </location>
</feature>
<dbReference type="EMBL" id="CASHTH010003871">
    <property type="protein sequence ID" value="CAI8050473.1"/>
    <property type="molecule type" value="Genomic_DNA"/>
</dbReference>
<feature type="region of interest" description="Disordered" evidence="2">
    <location>
        <begin position="746"/>
        <end position="769"/>
    </location>
</feature>
<dbReference type="InterPro" id="IPR027107">
    <property type="entry name" value="Tuberin/Ral-act_asu"/>
</dbReference>
<dbReference type="FunFam" id="3.40.50.11210:FF:000001">
    <property type="entry name" value="Ral GTPase-activating protein subunit alpha-1 isoform 1"/>
    <property type="match status" value="1"/>
</dbReference>
<feature type="region of interest" description="Disordered" evidence="2">
    <location>
        <begin position="112"/>
        <end position="142"/>
    </location>
</feature>
<comment type="caution">
    <text evidence="4">The sequence shown here is derived from an EMBL/GenBank/DDBJ whole genome shotgun (WGS) entry which is preliminary data.</text>
</comment>
<keyword evidence="1" id="KW-0343">GTPase activation</keyword>
<dbReference type="Proteomes" id="UP001174909">
    <property type="component" value="Unassembled WGS sequence"/>
</dbReference>
<dbReference type="PANTHER" id="PTHR10063:SF11">
    <property type="entry name" value="RHO GTPASE-ACTIVATING PROTEIN CG5521-RELATED"/>
    <property type="match status" value="1"/>
</dbReference>
<dbReference type="InterPro" id="IPR016024">
    <property type="entry name" value="ARM-type_fold"/>
</dbReference>
<feature type="compositionally biased region" description="Basic and acidic residues" evidence="2">
    <location>
        <begin position="18"/>
        <end position="34"/>
    </location>
</feature>
<evidence type="ECO:0000256" key="2">
    <source>
        <dbReference type="SAM" id="MobiDB-lite"/>
    </source>
</evidence>
<protein>
    <submittedName>
        <fullName evidence="4">Ral GTPase-activating protein subunit alpha-1</fullName>
    </submittedName>
</protein>
<dbReference type="SUPFAM" id="SSF111347">
    <property type="entry name" value="Rap/Ran-GAP"/>
    <property type="match status" value="1"/>
</dbReference>
<keyword evidence="5" id="KW-1185">Reference proteome</keyword>
<dbReference type="GO" id="GO:0051056">
    <property type="term" value="P:regulation of small GTPase mediated signal transduction"/>
    <property type="evidence" value="ECO:0007669"/>
    <property type="project" value="InterPro"/>
</dbReference>
<feature type="compositionally biased region" description="Pro residues" evidence="2">
    <location>
        <begin position="751"/>
        <end position="762"/>
    </location>
</feature>
<evidence type="ECO:0000259" key="3">
    <source>
        <dbReference type="PROSITE" id="PS50085"/>
    </source>
</evidence>
<accession>A0AA35TLR0</accession>
<feature type="compositionally biased region" description="Low complexity" evidence="2">
    <location>
        <begin position="1291"/>
        <end position="1300"/>
    </location>
</feature>
<dbReference type="PANTHER" id="PTHR10063">
    <property type="entry name" value="TUBERIN"/>
    <property type="match status" value="1"/>
</dbReference>
<dbReference type="Gene3D" id="3.40.50.11210">
    <property type="entry name" value="Rap/Ran-GAP"/>
    <property type="match status" value="1"/>
</dbReference>
<feature type="region of interest" description="Disordered" evidence="2">
    <location>
        <begin position="1122"/>
        <end position="1310"/>
    </location>
</feature>
<dbReference type="PROSITE" id="PS50085">
    <property type="entry name" value="RAPGAP"/>
    <property type="match status" value="1"/>
</dbReference>
<dbReference type="GO" id="GO:0005737">
    <property type="term" value="C:cytoplasm"/>
    <property type="evidence" value="ECO:0007669"/>
    <property type="project" value="TreeGrafter"/>
</dbReference>
<feature type="domain" description="Rap-GAP" evidence="3">
    <location>
        <begin position="892"/>
        <end position="1102"/>
    </location>
</feature>
<proteinExistence type="predicted"/>
<gene>
    <name evidence="4" type="ORF">GBAR_LOCUS27723</name>
</gene>
<name>A0AA35TLR0_GEOBA</name>
<feature type="compositionally biased region" description="Pro residues" evidence="2">
    <location>
        <begin position="131"/>
        <end position="142"/>
    </location>
</feature>